<dbReference type="GO" id="GO:0042742">
    <property type="term" value="P:defense response to bacterium"/>
    <property type="evidence" value="ECO:0007669"/>
    <property type="project" value="UniProtKB-KW"/>
</dbReference>
<dbReference type="InterPro" id="IPR023346">
    <property type="entry name" value="Lysozyme-like_dom_sf"/>
</dbReference>
<dbReference type="GO" id="GO:0009253">
    <property type="term" value="P:peptidoglycan catabolic process"/>
    <property type="evidence" value="ECO:0007669"/>
    <property type="project" value="InterPro"/>
</dbReference>
<keyword evidence="9" id="KW-1185">Reference proteome</keyword>
<dbReference type="InterPro" id="IPR023347">
    <property type="entry name" value="Lysozyme_dom_sf"/>
</dbReference>
<comment type="caution">
    <text evidence="8">The sequence shown here is derived from an EMBL/GenBank/DDBJ whole genome shotgun (WGS) entry which is preliminary data.</text>
</comment>
<dbReference type="GO" id="GO:0003796">
    <property type="term" value="F:lysozyme activity"/>
    <property type="evidence" value="ECO:0007669"/>
    <property type="project" value="UniProtKB-EC"/>
</dbReference>
<evidence type="ECO:0000256" key="7">
    <source>
        <dbReference type="SAM" id="SignalP"/>
    </source>
</evidence>
<dbReference type="GO" id="GO:0031640">
    <property type="term" value="P:killing of cells of another organism"/>
    <property type="evidence" value="ECO:0007669"/>
    <property type="project" value="UniProtKB-KW"/>
</dbReference>
<evidence type="ECO:0000256" key="2">
    <source>
        <dbReference type="ARBA" id="ARBA00022529"/>
    </source>
</evidence>
<evidence type="ECO:0000256" key="1">
    <source>
        <dbReference type="ARBA" id="ARBA00000632"/>
    </source>
</evidence>
<dbReference type="PANTHER" id="PTHR38107:SF3">
    <property type="entry name" value="LYSOZYME RRRD-RELATED"/>
    <property type="match status" value="1"/>
</dbReference>
<comment type="similarity">
    <text evidence="6">Belongs to the glycosyl hydrolase 24 family.</text>
</comment>
<dbReference type="EC" id="3.2.1.17" evidence="6"/>
<dbReference type="CDD" id="cd16900">
    <property type="entry name" value="endolysin_R21-like"/>
    <property type="match status" value="1"/>
</dbReference>
<dbReference type="HAMAP" id="MF_04110">
    <property type="entry name" value="ENDOLYSIN_T4"/>
    <property type="match status" value="1"/>
</dbReference>
<keyword evidence="3 6" id="KW-0081">Bacteriolytic enzyme</keyword>
<dbReference type="Pfam" id="PF00959">
    <property type="entry name" value="Phage_lysozyme"/>
    <property type="match status" value="1"/>
</dbReference>
<evidence type="ECO:0000313" key="8">
    <source>
        <dbReference type="EMBL" id="MBB3889477.1"/>
    </source>
</evidence>
<keyword evidence="7" id="KW-0732">Signal</keyword>
<evidence type="ECO:0000256" key="3">
    <source>
        <dbReference type="ARBA" id="ARBA00022638"/>
    </source>
</evidence>
<dbReference type="AlphaFoldDB" id="A0A839ZWC1"/>
<feature type="signal peptide" evidence="7">
    <location>
        <begin position="1"/>
        <end position="22"/>
    </location>
</feature>
<dbReference type="SUPFAM" id="SSF53955">
    <property type="entry name" value="Lysozyme-like"/>
    <property type="match status" value="1"/>
</dbReference>
<evidence type="ECO:0000256" key="5">
    <source>
        <dbReference type="ARBA" id="ARBA00023295"/>
    </source>
</evidence>
<sequence length="164" mass="17371">MSALRTTAIGAGASLAVVLALAEPTIKKWEGYSNDPYRDIAGIRTVCWGETAGVQNRRYSDAECRAMFQRSAILHGAPITECLPQAAPPAVQAAFVSFGYNVGVAAACGSTAAQRARRGDYAGACEALAWWNKARNPVTGKLEVSRGLANRRADERALCLKGLA</sequence>
<dbReference type="InterPro" id="IPR051018">
    <property type="entry name" value="Bacteriophage_GH24"/>
</dbReference>
<name>A0A839ZWC1_9CAUL</name>
<protein>
    <recommendedName>
        <fullName evidence="6">Lysozyme</fullName>
        <ecNumber evidence="6">3.2.1.17</ecNumber>
    </recommendedName>
</protein>
<feature type="chain" id="PRO_5032284424" description="Lysozyme" evidence="7">
    <location>
        <begin position="23"/>
        <end position="164"/>
    </location>
</feature>
<dbReference type="EMBL" id="JACIDK010000001">
    <property type="protein sequence ID" value="MBB3889477.1"/>
    <property type="molecule type" value="Genomic_DNA"/>
</dbReference>
<keyword evidence="5 6" id="KW-0326">Glycosidase</keyword>
<dbReference type="Proteomes" id="UP000530564">
    <property type="component" value="Unassembled WGS sequence"/>
</dbReference>
<comment type="catalytic activity">
    <reaction evidence="1 6">
        <text>Hydrolysis of (1-&gt;4)-beta-linkages between N-acetylmuramic acid and N-acetyl-D-glucosamine residues in a peptidoglycan and between N-acetyl-D-glucosamine residues in chitodextrins.</text>
        <dbReference type="EC" id="3.2.1.17"/>
    </reaction>
</comment>
<dbReference type="Gene3D" id="1.10.530.40">
    <property type="match status" value="1"/>
</dbReference>
<evidence type="ECO:0000256" key="6">
    <source>
        <dbReference type="RuleBase" id="RU003788"/>
    </source>
</evidence>
<organism evidence="8 9">
    <name type="scientific">Phenylobacterium haematophilum</name>
    <dbReference type="NCBI Taxonomy" id="98513"/>
    <lineage>
        <taxon>Bacteria</taxon>
        <taxon>Pseudomonadati</taxon>
        <taxon>Pseudomonadota</taxon>
        <taxon>Alphaproteobacteria</taxon>
        <taxon>Caulobacterales</taxon>
        <taxon>Caulobacteraceae</taxon>
        <taxon>Phenylobacterium</taxon>
    </lineage>
</organism>
<dbReference type="GO" id="GO:0016998">
    <property type="term" value="P:cell wall macromolecule catabolic process"/>
    <property type="evidence" value="ECO:0007669"/>
    <property type="project" value="InterPro"/>
</dbReference>
<dbReference type="InterPro" id="IPR002196">
    <property type="entry name" value="Glyco_hydro_24"/>
</dbReference>
<evidence type="ECO:0000313" key="9">
    <source>
        <dbReference type="Proteomes" id="UP000530564"/>
    </source>
</evidence>
<reference evidence="8 9" key="1">
    <citation type="submission" date="2020-08" db="EMBL/GenBank/DDBJ databases">
        <title>Genomic Encyclopedia of Type Strains, Phase IV (KMG-IV): sequencing the most valuable type-strain genomes for metagenomic binning, comparative biology and taxonomic classification.</title>
        <authorList>
            <person name="Goeker M."/>
        </authorList>
    </citation>
    <scope>NUCLEOTIDE SEQUENCE [LARGE SCALE GENOMIC DNA]</scope>
    <source>
        <strain evidence="8 9">DSM 21793</strain>
    </source>
</reference>
<accession>A0A839ZWC1</accession>
<evidence type="ECO:0000256" key="4">
    <source>
        <dbReference type="ARBA" id="ARBA00022801"/>
    </source>
</evidence>
<dbReference type="PANTHER" id="PTHR38107">
    <property type="match status" value="1"/>
</dbReference>
<keyword evidence="4 6" id="KW-0378">Hydrolase</keyword>
<proteinExistence type="inferred from homology"/>
<keyword evidence="2 6" id="KW-0929">Antimicrobial</keyword>
<dbReference type="RefSeq" id="WP_183769487.1">
    <property type="nucleotide sequence ID" value="NZ_JACIDK010000001.1"/>
</dbReference>
<gene>
    <name evidence="8" type="ORF">GGQ61_000174</name>
</gene>
<dbReference type="InterPro" id="IPR034690">
    <property type="entry name" value="Endolysin_T4_type"/>
</dbReference>